<feature type="transmembrane region" description="Helical" evidence="1">
    <location>
        <begin position="309"/>
        <end position="326"/>
    </location>
</feature>
<dbReference type="GO" id="GO:0042910">
    <property type="term" value="F:xenobiotic transmembrane transporter activity"/>
    <property type="evidence" value="ECO:0007669"/>
    <property type="project" value="InterPro"/>
</dbReference>
<dbReference type="eggNOG" id="COG0534">
    <property type="taxonomic scope" value="Bacteria"/>
</dbReference>
<sequence length="438" mass="49275">MAKKQLSLTRLSFPIFWDLLSKYLTVIINTAMVSHYSNFLVGAMGAGNQILDLFITIFSFLSVGCSVLIAQAIGAKDHVLARKVIHQSLFLNALLGFVCGVLILWHGEYLLYLLKIPQELLKDSEIYLHMLAICLFFDAIGIVLAAIVRVYNMAYWVMFIGFLMDIVVICGNYYVLHYTKSELFGVGLSNIFARIVAIVALFAILFYKLKIHLKIKEMIKLEKEVLKKVLNIGGFSAGENLLWIVQYTIAFAFVASLGEASLSVQTIYFQISMLIMLIGQATSIANEIIVGKLVGARYENIAYKHAWRALYFSVIASALVAFLNYLCQDFTMQILGLKEELKNLMIPLFALSIFLEISRTFNIVMVNSLRASGDAKFPFFSGLVFMMGVSLPVGYVLCFHFNLGILGVWIGFCADEFLRGMVNSYRWKSKKWQGKALV</sequence>
<dbReference type="HOGENOM" id="CLU_012893_5_3_7"/>
<dbReference type="CDD" id="cd13134">
    <property type="entry name" value="MATE_like_8"/>
    <property type="match status" value="1"/>
</dbReference>
<keyword evidence="1" id="KW-0812">Transmembrane</keyword>
<feature type="transmembrane region" description="Helical" evidence="1">
    <location>
        <begin position="12"/>
        <end position="33"/>
    </location>
</feature>
<dbReference type="NCBIfam" id="TIGR00797">
    <property type="entry name" value="matE"/>
    <property type="match status" value="1"/>
</dbReference>
<dbReference type="Pfam" id="PF01554">
    <property type="entry name" value="MatE"/>
    <property type="match status" value="2"/>
</dbReference>
<evidence type="ECO:0000313" key="3">
    <source>
        <dbReference type="Proteomes" id="UP000000646"/>
    </source>
</evidence>
<organism evidence="2 3">
    <name type="scientific">Campylobacter jejuni subsp. jejuni serotype O:23/36 (strain 81-176)</name>
    <dbReference type="NCBI Taxonomy" id="354242"/>
    <lineage>
        <taxon>Bacteria</taxon>
        <taxon>Pseudomonadati</taxon>
        <taxon>Campylobacterota</taxon>
        <taxon>Epsilonproteobacteria</taxon>
        <taxon>Campylobacterales</taxon>
        <taxon>Campylobacteraceae</taxon>
        <taxon>Campylobacter</taxon>
    </lineage>
</organism>
<keyword evidence="1" id="KW-0472">Membrane</keyword>
<dbReference type="GO" id="GO:0015297">
    <property type="term" value="F:antiporter activity"/>
    <property type="evidence" value="ECO:0007669"/>
    <property type="project" value="InterPro"/>
</dbReference>
<gene>
    <name evidence="2" type="ordered locus">CJJ81176_0648</name>
</gene>
<dbReference type="GO" id="GO:0016020">
    <property type="term" value="C:membrane"/>
    <property type="evidence" value="ECO:0007669"/>
    <property type="project" value="InterPro"/>
</dbReference>
<evidence type="ECO:0000256" key="1">
    <source>
        <dbReference type="SAM" id="Phobius"/>
    </source>
</evidence>
<feature type="transmembrane region" description="Helical" evidence="1">
    <location>
        <begin position="85"/>
        <end position="106"/>
    </location>
</feature>
<dbReference type="PANTHER" id="PTHR42925:SF1">
    <property type="entry name" value="VIRULENCE FACTOR MVIN"/>
    <property type="match status" value="1"/>
</dbReference>
<feature type="transmembrane region" description="Helical" evidence="1">
    <location>
        <begin position="155"/>
        <end position="176"/>
    </location>
</feature>
<feature type="transmembrane region" description="Helical" evidence="1">
    <location>
        <begin position="267"/>
        <end position="289"/>
    </location>
</feature>
<dbReference type="InterPro" id="IPR047135">
    <property type="entry name" value="YsiQ"/>
</dbReference>
<dbReference type="KEGG" id="cjj:CJJ81176_0648"/>
<feature type="transmembrane region" description="Helical" evidence="1">
    <location>
        <begin position="377"/>
        <end position="397"/>
    </location>
</feature>
<name>A0A0H3PB88_CAMJJ</name>
<protein>
    <submittedName>
        <fullName evidence="2">MATE efflux family protein</fullName>
    </submittedName>
</protein>
<dbReference type="InterPro" id="IPR002528">
    <property type="entry name" value="MATE_fam"/>
</dbReference>
<proteinExistence type="predicted"/>
<feature type="transmembrane region" description="Helical" evidence="1">
    <location>
        <begin position="126"/>
        <end position="148"/>
    </location>
</feature>
<feature type="transmembrane region" description="Helical" evidence="1">
    <location>
        <begin position="229"/>
        <end position="255"/>
    </location>
</feature>
<dbReference type="Proteomes" id="UP000000646">
    <property type="component" value="Chromosome"/>
</dbReference>
<feature type="transmembrane region" description="Helical" evidence="1">
    <location>
        <begin position="191"/>
        <end position="209"/>
    </location>
</feature>
<reference evidence="3" key="1">
    <citation type="submission" date="2006-12" db="EMBL/GenBank/DDBJ databases">
        <authorList>
            <person name="Fouts D.E."/>
            <person name="Nelson K.E."/>
            <person name="Sebastian Y."/>
        </authorList>
    </citation>
    <scope>NUCLEOTIDE SEQUENCE [LARGE SCALE GENOMIC DNA]</scope>
    <source>
        <strain evidence="3">81-176</strain>
    </source>
</reference>
<dbReference type="PANTHER" id="PTHR42925">
    <property type="entry name" value="MULTIDRUG AND TOXIN EFFLUX PROTEIN MATE FAMILY"/>
    <property type="match status" value="1"/>
</dbReference>
<accession>A0A0H3PB88</accession>
<dbReference type="EMBL" id="CP000538">
    <property type="protein sequence ID" value="EAQ73159.1"/>
    <property type="molecule type" value="Genomic_DNA"/>
</dbReference>
<dbReference type="RefSeq" id="WP_002869364.1">
    <property type="nucleotide sequence ID" value="NC_008787.1"/>
</dbReference>
<feature type="transmembrane region" description="Helical" evidence="1">
    <location>
        <begin position="403"/>
        <end position="422"/>
    </location>
</feature>
<dbReference type="AlphaFoldDB" id="A0A0H3PB88"/>
<evidence type="ECO:0000313" key="2">
    <source>
        <dbReference type="EMBL" id="EAQ73159.1"/>
    </source>
</evidence>
<feature type="transmembrane region" description="Helical" evidence="1">
    <location>
        <begin position="346"/>
        <end position="365"/>
    </location>
</feature>
<keyword evidence="1" id="KW-1133">Transmembrane helix</keyword>
<feature type="transmembrane region" description="Helical" evidence="1">
    <location>
        <begin position="53"/>
        <end position="73"/>
    </location>
</feature>